<evidence type="ECO:0000313" key="2">
    <source>
        <dbReference type="Proteomes" id="UP001244490"/>
    </source>
</evidence>
<evidence type="ECO:0000313" key="1">
    <source>
        <dbReference type="EMBL" id="MDP0971167.1"/>
    </source>
</evidence>
<dbReference type="RefSeq" id="WP_305176395.1">
    <property type="nucleotide sequence ID" value="NZ_JAUUHO010000211.1"/>
</dbReference>
<dbReference type="AlphaFoldDB" id="A0AAW8AIQ3"/>
<name>A0AAW8AIQ3_KLEPN</name>
<gene>
    <name evidence="1" type="ORF">Q6294_29940</name>
</gene>
<dbReference type="Proteomes" id="UP001244490">
    <property type="component" value="Unassembled WGS sequence"/>
</dbReference>
<reference evidence="1" key="1">
    <citation type="submission" date="2023-07" db="EMBL/GenBank/DDBJ databases">
        <authorList>
            <person name="Peng Z."/>
        </authorList>
    </citation>
    <scope>NUCLEOTIDE SEQUENCE</scope>
    <source>
        <strain evidence="1">KP219</strain>
    </source>
</reference>
<feature type="non-terminal residue" evidence="1">
    <location>
        <position position="78"/>
    </location>
</feature>
<dbReference type="EMBL" id="JAUUIA010000395">
    <property type="protein sequence ID" value="MDP0971167.1"/>
    <property type="molecule type" value="Genomic_DNA"/>
</dbReference>
<protein>
    <submittedName>
        <fullName evidence="1">Uncharacterized protein</fullName>
    </submittedName>
</protein>
<comment type="caution">
    <text evidence="1">The sequence shown here is derived from an EMBL/GenBank/DDBJ whole genome shotgun (WGS) entry which is preliminary data.</text>
</comment>
<sequence length="78" mass="8779">MGTPQDDCARVRQALEKVKDYWPLTDSVANRFQELALDCVTAYERGDLDAGDAAYRDVGAYEQHVRDLAYKPRSQPAS</sequence>
<proteinExistence type="predicted"/>
<accession>A0AAW8AIQ3</accession>
<organism evidence="1 2">
    <name type="scientific">Klebsiella pneumoniae</name>
    <dbReference type="NCBI Taxonomy" id="573"/>
    <lineage>
        <taxon>Bacteria</taxon>
        <taxon>Pseudomonadati</taxon>
        <taxon>Pseudomonadota</taxon>
        <taxon>Gammaproteobacteria</taxon>
        <taxon>Enterobacterales</taxon>
        <taxon>Enterobacteriaceae</taxon>
        <taxon>Klebsiella/Raoultella group</taxon>
        <taxon>Klebsiella</taxon>
        <taxon>Klebsiella pneumoniae complex</taxon>
    </lineage>
</organism>